<keyword evidence="1" id="KW-0479">Metal-binding</keyword>
<name>A0A7J6KMC4_PERCH</name>
<feature type="non-terminal residue" evidence="4">
    <location>
        <position position="275"/>
    </location>
</feature>
<reference evidence="4 5" key="1">
    <citation type="submission" date="2020-04" db="EMBL/GenBank/DDBJ databases">
        <title>Perkinsus chesapeaki whole genome sequence.</title>
        <authorList>
            <person name="Bogema D.R."/>
        </authorList>
    </citation>
    <scope>NUCLEOTIDE SEQUENCE [LARGE SCALE GENOMIC DNA]</scope>
    <source>
        <strain evidence="4">ATCC PRA-425</strain>
    </source>
</reference>
<keyword evidence="1" id="KW-0863">Zinc-finger</keyword>
<feature type="compositionally biased region" description="Low complexity" evidence="2">
    <location>
        <begin position="55"/>
        <end position="80"/>
    </location>
</feature>
<dbReference type="SMART" id="SM00343">
    <property type="entry name" value="ZnF_C2HC"/>
    <property type="match status" value="1"/>
</dbReference>
<keyword evidence="1" id="KW-0862">Zinc</keyword>
<dbReference type="EMBL" id="JAAPAO010002451">
    <property type="protein sequence ID" value="KAF4647676.1"/>
    <property type="molecule type" value="Genomic_DNA"/>
</dbReference>
<feature type="non-terminal residue" evidence="4">
    <location>
        <position position="1"/>
    </location>
</feature>
<feature type="region of interest" description="Disordered" evidence="2">
    <location>
        <begin position="1"/>
        <end position="26"/>
    </location>
</feature>
<keyword evidence="5" id="KW-1185">Reference proteome</keyword>
<dbReference type="Gene3D" id="2.40.70.10">
    <property type="entry name" value="Acid Proteases"/>
    <property type="match status" value="1"/>
</dbReference>
<dbReference type="PANTHER" id="PTHR46888">
    <property type="entry name" value="ZINC KNUCKLE DOMAINCONTAINING PROTEIN-RELATED"/>
    <property type="match status" value="1"/>
</dbReference>
<dbReference type="Gene3D" id="4.10.60.10">
    <property type="entry name" value="Zinc finger, CCHC-type"/>
    <property type="match status" value="1"/>
</dbReference>
<sequence length="275" mass="29423">KCRYQHTDGNGRGPAKEKSNWRRNSQSRKCYNCQKTGHLAANCPLKQTNETPVLTSSGGSSSAMNTSSPSMNTTPTTSPTISQANAGNDDGKATGTLTEWPTVTAVFTTATDHSTTVSLPCFKISVGSTVLKACVDTGASRSLIPVSVFSKLLVAGELSDCDTQELPCKEVFTGLGHTAYEALRCVKLPVTFHTEFTNDKGDIPRALMSVRCLNANLPNNIDLLVGSDTLCRLNAMVEYSVAGPRLLHIRRPDLKCVIPLHLTPQVESVLLGAAN</sequence>
<feature type="region of interest" description="Disordered" evidence="2">
    <location>
        <begin position="50"/>
        <end position="95"/>
    </location>
</feature>
<organism evidence="4 5">
    <name type="scientific">Perkinsus chesapeaki</name>
    <name type="common">Clam parasite</name>
    <name type="synonym">Perkinsus andrewsi</name>
    <dbReference type="NCBI Taxonomy" id="330153"/>
    <lineage>
        <taxon>Eukaryota</taxon>
        <taxon>Sar</taxon>
        <taxon>Alveolata</taxon>
        <taxon>Perkinsozoa</taxon>
        <taxon>Perkinsea</taxon>
        <taxon>Perkinsida</taxon>
        <taxon>Perkinsidae</taxon>
        <taxon>Perkinsus</taxon>
    </lineage>
</organism>
<dbReference type="PROSITE" id="PS50158">
    <property type="entry name" value="ZF_CCHC"/>
    <property type="match status" value="1"/>
</dbReference>
<proteinExistence type="predicted"/>
<protein>
    <recommendedName>
        <fullName evidence="3">CCHC-type domain-containing protein</fullName>
    </recommendedName>
</protein>
<evidence type="ECO:0000256" key="1">
    <source>
        <dbReference type="PROSITE-ProRule" id="PRU00047"/>
    </source>
</evidence>
<dbReference type="SUPFAM" id="SSF57756">
    <property type="entry name" value="Retrovirus zinc finger-like domains"/>
    <property type="match status" value="1"/>
</dbReference>
<comment type="caution">
    <text evidence="4">The sequence shown here is derived from an EMBL/GenBank/DDBJ whole genome shotgun (WGS) entry which is preliminary data.</text>
</comment>
<evidence type="ECO:0000256" key="2">
    <source>
        <dbReference type="SAM" id="MobiDB-lite"/>
    </source>
</evidence>
<dbReference type="AlphaFoldDB" id="A0A7J6KMC4"/>
<dbReference type="GO" id="GO:0003676">
    <property type="term" value="F:nucleic acid binding"/>
    <property type="evidence" value="ECO:0007669"/>
    <property type="project" value="InterPro"/>
</dbReference>
<feature type="domain" description="CCHC-type" evidence="3">
    <location>
        <begin position="28"/>
        <end position="44"/>
    </location>
</feature>
<evidence type="ECO:0000259" key="3">
    <source>
        <dbReference type="PROSITE" id="PS50158"/>
    </source>
</evidence>
<evidence type="ECO:0000313" key="4">
    <source>
        <dbReference type="EMBL" id="KAF4647676.1"/>
    </source>
</evidence>
<dbReference type="PANTHER" id="PTHR46888:SF1">
    <property type="entry name" value="RIBONUCLEASE H"/>
    <property type="match status" value="1"/>
</dbReference>
<dbReference type="InterPro" id="IPR021109">
    <property type="entry name" value="Peptidase_aspartic_dom_sf"/>
</dbReference>
<dbReference type="GO" id="GO:0008270">
    <property type="term" value="F:zinc ion binding"/>
    <property type="evidence" value="ECO:0007669"/>
    <property type="project" value="UniProtKB-KW"/>
</dbReference>
<dbReference type="Proteomes" id="UP000591131">
    <property type="component" value="Unassembled WGS sequence"/>
</dbReference>
<dbReference type="OrthoDB" id="196607at2759"/>
<gene>
    <name evidence="4" type="ORF">FOL47_004307</name>
</gene>
<accession>A0A7J6KMC4</accession>
<dbReference type="Pfam" id="PF00098">
    <property type="entry name" value="zf-CCHC"/>
    <property type="match status" value="1"/>
</dbReference>
<dbReference type="InterPro" id="IPR001878">
    <property type="entry name" value="Znf_CCHC"/>
</dbReference>
<dbReference type="InterPro" id="IPR036875">
    <property type="entry name" value="Znf_CCHC_sf"/>
</dbReference>
<evidence type="ECO:0000313" key="5">
    <source>
        <dbReference type="Proteomes" id="UP000591131"/>
    </source>
</evidence>